<evidence type="ECO:0000313" key="2">
    <source>
        <dbReference type="Proteomes" id="UP000436911"/>
    </source>
</evidence>
<name>A0A7J4X5V2_AGRVI</name>
<dbReference type="AlphaFoldDB" id="A0A7J4X5V2"/>
<accession>A0A7J4X5V2</accession>
<dbReference type="EMBL" id="QUSG01000006">
    <property type="protein sequence ID" value="KAA3527075.1"/>
    <property type="molecule type" value="Genomic_DNA"/>
</dbReference>
<comment type="caution">
    <text evidence="1">The sequence shown here is derived from an EMBL/GenBank/DDBJ whole genome shotgun (WGS) entry which is preliminary data.</text>
</comment>
<sequence length="76" mass="8465">MSNKSPDTLLEEVNRFLELSRMGPSYFGKASVGNSELVKRLREGRPILTYTADRVRAFMAENKDRVTAGASEEAAQ</sequence>
<proteinExistence type="predicted"/>
<evidence type="ECO:0000313" key="1">
    <source>
        <dbReference type="EMBL" id="KAA3527075.1"/>
    </source>
</evidence>
<dbReference type="Proteomes" id="UP000436911">
    <property type="component" value="Unassembled WGS sequence"/>
</dbReference>
<organism evidence="1 2">
    <name type="scientific">Agrobacterium vitis</name>
    <name type="common">Rhizobium vitis</name>
    <dbReference type="NCBI Taxonomy" id="373"/>
    <lineage>
        <taxon>Bacteria</taxon>
        <taxon>Pseudomonadati</taxon>
        <taxon>Pseudomonadota</taxon>
        <taxon>Alphaproteobacteria</taxon>
        <taxon>Hyphomicrobiales</taxon>
        <taxon>Rhizobiaceae</taxon>
        <taxon>Rhizobium/Agrobacterium group</taxon>
        <taxon>Agrobacterium</taxon>
    </lineage>
</organism>
<reference evidence="1 2" key="1">
    <citation type="submission" date="2018-08" db="EMBL/GenBank/DDBJ databases">
        <title>Genome sequencing of Agrobacterium vitis strain ICMP 10754.</title>
        <authorList>
            <person name="Visnovsky S.B."/>
            <person name="Pitman A.R."/>
        </authorList>
    </citation>
    <scope>NUCLEOTIDE SEQUENCE [LARGE SCALE GENOMIC DNA]</scope>
    <source>
        <strain evidence="1 2">ICMP 10754</strain>
    </source>
</reference>
<gene>
    <name evidence="1" type="ORF">DXT89_14180</name>
</gene>
<protein>
    <submittedName>
        <fullName evidence="1">Uncharacterized protein</fullName>
    </submittedName>
</protein>